<dbReference type="PANTHER" id="PTHR48046">
    <property type="entry name" value="UDP-GLYCOSYLTRANSFERASE 72E1"/>
    <property type="match status" value="1"/>
</dbReference>
<evidence type="ECO:0000256" key="2">
    <source>
        <dbReference type="ARBA" id="ARBA00022676"/>
    </source>
</evidence>
<reference evidence="5" key="1">
    <citation type="journal article" date="2017" name="Nature">
        <title>The genome of Chenopodium quinoa.</title>
        <authorList>
            <person name="Jarvis D.E."/>
            <person name="Ho Y.S."/>
            <person name="Lightfoot D.J."/>
            <person name="Schmoeckel S.M."/>
            <person name="Li B."/>
            <person name="Borm T.J.A."/>
            <person name="Ohyanagi H."/>
            <person name="Mineta K."/>
            <person name="Michell C.T."/>
            <person name="Saber N."/>
            <person name="Kharbatia N.M."/>
            <person name="Rupper R.R."/>
            <person name="Sharp A.R."/>
            <person name="Dally N."/>
            <person name="Boughton B.A."/>
            <person name="Woo Y.H."/>
            <person name="Gao G."/>
            <person name="Schijlen E.G.W.M."/>
            <person name="Guo X."/>
            <person name="Momin A.A."/>
            <person name="Negrao S."/>
            <person name="Al-Babili S."/>
            <person name="Gehring C."/>
            <person name="Roessner U."/>
            <person name="Jung C."/>
            <person name="Murphy K."/>
            <person name="Arold S.T."/>
            <person name="Gojobori T."/>
            <person name="van der Linden C.G."/>
            <person name="van Loo E.N."/>
            <person name="Jellen E.N."/>
            <person name="Maughan P.J."/>
            <person name="Tester M."/>
        </authorList>
    </citation>
    <scope>NUCLEOTIDE SEQUENCE [LARGE SCALE GENOMIC DNA]</scope>
    <source>
        <strain evidence="5">cv. PI 614886</strain>
    </source>
</reference>
<evidence type="ECO:0000313" key="6">
    <source>
        <dbReference type="Proteomes" id="UP000596660"/>
    </source>
</evidence>
<evidence type="ECO:0000256" key="3">
    <source>
        <dbReference type="ARBA" id="ARBA00022679"/>
    </source>
</evidence>
<dbReference type="PROSITE" id="PS00375">
    <property type="entry name" value="UDPGT"/>
    <property type="match status" value="1"/>
</dbReference>
<accession>A0A803KZK2</accession>
<evidence type="ECO:0000256" key="4">
    <source>
        <dbReference type="RuleBase" id="RU003718"/>
    </source>
</evidence>
<dbReference type="Gene3D" id="3.40.50.2000">
    <property type="entry name" value="Glycogen Phosphorylase B"/>
    <property type="match status" value="2"/>
</dbReference>
<dbReference type="InterPro" id="IPR035595">
    <property type="entry name" value="UDP_glycos_trans_CS"/>
</dbReference>
<proteinExistence type="inferred from homology"/>
<dbReference type="InterPro" id="IPR002213">
    <property type="entry name" value="UDP_glucos_trans"/>
</dbReference>
<dbReference type="Pfam" id="PF00201">
    <property type="entry name" value="UDPGT"/>
    <property type="match status" value="1"/>
</dbReference>
<comment type="similarity">
    <text evidence="1 4">Belongs to the UDP-glycosyltransferase family.</text>
</comment>
<dbReference type="FunFam" id="3.40.50.2000:FF:000056">
    <property type="entry name" value="Glycosyltransferase"/>
    <property type="match status" value="1"/>
</dbReference>
<evidence type="ECO:0000313" key="5">
    <source>
        <dbReference type="EnsemblPlants" id="AUR62004462-RA:cds"/>
    </source>
</evidence>
<name>A0A803KZK2_CHEQI</name>
<dbReference type="SUPFAM" id="SSF53756">
    <property type="entry name" value="UDP-Glycosyltransferase/glycogen phosphorylase"/>
    <property type="match status" value="1"/>
</dbReference>
<keyword evidence="6" id="KW-1185">Reference proteome</keyword>
<dbReference type="AlphaFoldDB" id="A0A803KZK2"/>
<dbReference type="PANTHER" id="PTHR48046:SF1">
    <property type="entry name" value="GLYCOSYLTRANSFERASE-RELATED"/>
    <property type="match status" value="1"/>
</dbReference>
<keyword evidence="2 4" id="KW-0328">Glycosyltransferase</keyword>
<keyword evidence="3 4" id="KW-0808">Transferase</keyword>
<evidence type="ECO:0000256" key="1">
    <source>
        <dbReference type="ARBA" id="ARBA00009995"/>
    </source>
</evidence>
<dbReference type="OMA" id="TMIECEY"/>
<reference evidence="5" key="2">
    <citation type="submission" date="2021-03" db="UniProtKB">
        <authorList>
            <consortium name="EnsemblPlants"/>
        </authorList>
    </citation>
    <scope>IDENTIFICATION</scope>
</reference>
<dbReference type="GO" id="GO:0008194">
    <property type="term" value="F:UDP-glycosyltransferase activity"/>
    <property type="evidence" value="ECO:0007669"/>
    <property type="project" value="InterPro"/>
</dbReference>
<organism evidence="5 6">
    <name type="scientific">Chenopodium quinoa</name>
    <name type="common">Quinoa</name>
    <dbReference type="NCBI Taxonomy" id="63459"/>
    <lineage>
        <taxon>Eukaryota</taxon>
        <taxon>Viridiplantae</taxon>
        <taxon>Streptophyta</taxon>
        <taxon>Embryophyta</taxon>
        <taxon>Tracheophyta</taxon>
        <taxon>Spermatophyta</taxon>
        <taxon>Magnoliopsida</taxon>
        <taxon>eudicotyledons</taxon>
        <taxon>Gunneridae</taxon>
        <taxon>Pentapetalae</taxon>
        <taxon>Caryophyllales</taxon>
        <taxon>Chenopodiaceae</taxon>
        <taxon>Chenopodioideae</taxon>
        <taxon>Atripliceae</taxon>
        <taxon>Chenopodium</taxon>
    </lineage>
</organism>
<protein>
    <submittedName>
        <fullName evidence="5">Uncharacterized protein</fullName>
    </submittedName>
</protein>
<sequence>MTLLFAFHLPKLDTMIECEYRDMPEPLILPGCVPLHGKDFAESTQNRKDDSYRVVLHHMKQYMRAEGIFVNSFLDLEPGAIHAFQTEDPDWPPFGSGGTLSCEQFNELATGLEGSGHKFLWVVKNPDKKCSLGSTISARKQENQYEFLPKGFVERIKDLGLLVPSWAPQIEILSHKAIGGFLTHCGWNSILESIVHGVPLIAWPLYAEQKMNVVMLTEGLKVALRPNTNKHGLVEAEEIVKVVKDLMEGEEGKIAYNRMKKISDLAKKATSENGDSMKLLGETTLTWRVLDRQSSSNSNKV</sequence>
<dbReference type="CDD" id="cd03784">
    <property type="entry name" value="GT1_Gtf-like"/>
    <property type="match status" value="1"/>
</dbReference>
<dbReference type="EnsemblPlants" id="AUR62004462-RA">
    <property type="protein sequence ID" value="AUR62004462-RA:cds"/>
    <property type="gene ID" value="AUR62004462"/>
</dbReference>
<dbReference type="Gramene" id="AUR62004462-RA">
    <property type="protein sequence ID" value="AUR62004462-RA:cds"/>
    <property type="gene ID" value="AUR62004462"/>
</dbReference>
<dbReference type="Proteomes" id="UP000596660">
    <property type="component" value="Unplaced"/>
</dbReference>